<feature type="chain" id="PRO_5020753066" evidence="1">
    <location>
        <begin position="21"/>
        <end position="346"/>
    </location>
</feature>
<sequence>MKKYLFLLLAASASYFTIKAQTYNSQEPYLTKSFANAAVKNVEVSTSGGSISVAGGSPAETRVEVYINGNNNRQLTKDEIQQLLNESYELTVALDGDKIVAKAKQKERNMNWKKSISISFRVYVPQAVSTDLATSGGSIKLTNLTGNQRFTTSGGSLKVDNISGKIDGATSGGSINVSNSKSDINLTTSGGSIEATNCDGKIKLATSGGSLRLEELNGNIEANTSGGSIRANNIQGALSTHTSGGSVRLENLACSIDASTSGGSMSVEVTKLGEYVRLGNSGGNIDLTLPKGSGLNLRLSGNKVNTVALSNFNGSVEDDNVNGTMNGGGTEVVVRAGSGKINLSLQ</sequence>
<accession>A0A4U3KYL8</accession>
<dbReference type="OrthoDB" id="1523429at2"/>
<name>A0A4U3KYL8_9BACT</name>
<evidence type="ECO:0000313" key="2">
    <source>
        <dbReference type="EMBL" id="TKK67718.1"/>
    </source>
</evidence>
<dbReference type="EMBL" id="SZQL01000010">
    <property type="protein sequence ID" value="TKK67718.1"/>
    <property type="molecule type" value="Genomic_DNA"/>
</dbReference>
<keyword evidence="1" id="KW-0732">Signal</keyword>
<proteinExistence type="predicted"/>
<evidence type="ECO:0000256" key="1">
    <source>
        <dbReference type="SAM" id="SignalP"/>
    </source>
</evidence>
<reference evidence="2 3" key="1">
    <citation type="submission" date="2019-05" db="EMBL/GenBank/DDBJ databases">
        <title>Panacibacter sp. strain 17mud1-8 Genome sequencing and assembly.</title>
        <authorList>
            <person name="Chhetri G."/>
        </authorList>
    </citation>
    <scope>NUCLEOTIDE SEQUENCE [LARGE SCALE GENOMIC DNA]</scope>
    <source>
        <strain evidence="2 3">17mud1-8</strain>
    </source>
</reference>
<evidence type="ECO:0000313" key="3">
    <source>
        <dbReference type="Proteomes" id="UP000305848"/>
    </source>
</evidence>
<keyword evidence="3" id="KW-1185">Reference proteome</keyword>
<organism evidence="2 3">
    <name type="scientific">Ilyomonas limi</name>
    <dbReference type="NCBI Taxonomy" id="2575867"/>
    <lineage>
        <taxon>Bacteria</taxon>
        <taxon>Pseudomonadati</taxon>
        <taxon>Bacteroidota</taxon>
        <taxon>Chitinophagia</taxon>
        <taxon>Chitinophagales</taxon>
        <taxon>Chitinophagaceae</taxon>
        <taxon>Ilyomonas</taxon>
    </lineage>
</organism>
<feature type="signal peptide" evidence="1">
    <location>
        <begin position="1"/>
        <end position="20"/>
    </location>
</feature>
<dbReference type="Proteomes" id="UP000305848">
    <property type="component" value="Unassembled WGS sequence"/>
</dbReference>
<dbReference type="RefSeq" id="WP_137262283.1">
    <property type="nucleotide sequence ID" value="NZ_SZQL01000010.1"/>
</dbReference>
<gene>
    <name evidence="2" type="ORF">FC093_13285</name>
</gene>
<dbReference type="AlphaFoldDB" id="A0A4U3KYL8"/>
<dbReference type="PANTHER" id="PTHR34094:SF1">
    <property type="entry name" value="PROTEIN FAM185A"/>
    <property type="match status" value="1"/>
</dbReference>
<protein>
    <submittedName>
        <fullName evidence="2">DUF4097 domain-containing protein</fullName>
    </submittedName>
</protein>
<comment type="caution">
    <text evidence="2">The sequence shown here is derived from an EMBL/GenBank/DDBJ whole genome shotgun (WGS) entry which is preliminary data.</text>
</comment>
<dbReference type="PANTHER" id="PTHR34094">
    <property type="match status" value="1"/>
</dbReference>